<organism evidence="2 3">
    <name type="scientific">Apiospora kogelbergensis</name>
    <dbReference type="NCBI Taxonomy" id="1337665"/>
    <lineage>
        <taxon>Eukaryota</taxon>
        <taxon>Fungi</taxon>
        <taxon>Dikarya</taxon>
        <taxon>Ascomycota</taxon>
        <taxon>Pezizomycotina</taxon>
        <taxon>Sordariomycetes</taxon>
        <taxon>Xylariomycetidae</taxon>
        <taxon>Amphisphaeriales</taxon>
        <taxon>Apiosporaceae</taxon>
        <taxon>Apiospora</taxon>
    </lineage>
</organism>
<evidence type="ECO:0008006" key="4">
    <source>
        <dbReference type="Google" id="ProtNLM"/>
    </source>
</evidence>
<proteinExistence type="predicted"/>
<name>A0AAW0QFW5_9PEZI</name>
<accession>A0AAW0QFW5</accession>
<dbReference type="EMBL" id="JAQQWP010000009">
    <property type="protein sequence ID" value="KAK8100088.1"/>
    <property type="molecule type" value="Genomic_DNA"/>
</dbReference>
<reference evidence="2 3" key="1">
    <citation type="submission" date="2023-01" db="EMBL/GenBank/DDBJ databases">
        <title>Analysis of 21 Apiospora genomes using comparative genomics revels a genus with tremendous synthesis potential of carbohydrate active enzymes and secondary metabolites.</title>
        <authorList>
            <person name="Sorensen T."/>
        </authorList>
    </citation>
    <scope>NUCLEOTIDE SEQUENCE [LARGE SCALE GENOMIC DNA]</scope>
    <source>
        <strain evidence="2 3">CBS 117206</strain>
    </source>
</reference>
<sequence>MSNALALVETTPRALGTRRLMKTNNPRTTAPQVDSLLLNQPLDVLKVISDHLPAATAAALSLTCKDALAVFKPRNPTDADQRAIRHAFEKYVSDRCFYCFVCGRYHRYCKTWAFHAIGTDTWLYFPEECWELLSPHIFKLGIWIFAFHLFQLIMNKHFYGEGRGLDRPAFHPLQTEDGTIQFQPTIAVLEDQCFLSVRYTVDRWEVPEYLPDILFCSHYGTNAYAPSRDFPQGLPELTAFRNAWHHGNEHSWYESQGHCSVCLTDYTFKMSLRPRVSRHPRMSSLAVLAEYRIEVVTYHQLGACRTPDDWMWKAFSTTPWGSLPDQVTRQQYIDSEHRPGAIKHRWDLGLARKEKRRKDAIEASEQAGVDSQHDFRQESSQQE</sequence>
<evidence type="ECO:0000313" key="2">
    <source>
        <dbReference type="EMBL" id="KAK8100088.1"/>
    </source>
</evidence>
<evidence type="ECO:0000313" key="3">
    <source>
        <dbReference type="Proteomes" id="UP001392437"/>
    </source>
</evidence>
<protein>
    <recommendedName>
        <fullName evidence="4">F-box domain-containing protein</fullName>
    </recommendedName>
</protein>
<evidence type="ECO:0000256" key="1">
    <source>
        <dbReference type="SAM" id="MobiDB-lite"/>
    </source>
</evidence>
<gene>
    <name evidence="2" type="ORF">PG999_010462</name>
</gene>
<keyword evidence="3" id="KW-1185">Reference proteome</keyword>
<dbReference type="AlphaFoldDB" id="A0AAW0QFW5"/>
<dbReference type="Proteomes" id="UP001392437">
    <property type="component" value="Unassembled WGS sequence"/>
</dbReference>
<feature type="region of interest" description="Disordered" evidence="1">
    <location>
        <begin position="357"/>
        <end position="383"/>
    </location>
</feature>
<comment type="caution">
    <text evidence="2">The sequence shown here is derived from an EMBL/GenBank/DDBJ whole genome shotgun (WGS) entry which is preliminary data.</text>
</comment>